<evidence type="ECO:0000256" key="1">
    <source>
        <dbReference type="SAM" id="Phobius"/>
    </source>
</evidence>
<evidence type="ECO:0000313" key="3">
    <source>
        <dbReference type="Proteomes" id="UP000191154"/>
    </source>
</evidence>
<sequence length="68" mass="7930">MKTILSYLKLDLRISKRSLLCVAPALIFSAYMFFEKDVYILGCSIITLIIMGYISYLISCRICRRREV</sequence>
<dbReference type="EMBL" id="LZYZ01000010">
    <property type="protein sequence ID" value="OOM06367.1"/>
    <property type="molecule type" value="Genomic_DNA"/>
</dbReference>
<comment type="caution">
    <text evidence="2">The sequence shown here is derived from an EMBL/GenBank/DDBJ whole genome shotgun (WGS) entry which is preliminary data.</text>
</comment>
<evidence type="ECO:0000313" key="2">
    <source>
        <dbReference type="EMBL" id="OOM06367.1"/>
    </source>
</evidence>
<feature type="transmembrane region" description="Helical" evidence="1">
    <location>
        <begin position="39"/>
        <end position="58"/>
    </location>
</feature>
<proteinExistence type="predicted"/>
<keyword evidence="1" id="KW-1133">Transmembrane helix</keyword>
<reference evidence="2 3" key="1">
    <citation type="submission" date="2016-05" db="EMBL/GenBank/DDBJ databases">
        <title>Microbial solvent formation.</title>
        <authorList>
            <person name="Poehlein A."/>
            <person name="Montoya Solano J.D."/>
            <person name="Flitsch S."/>
            <person name="Krabben P."/>
            <person name="Duerre P."/>
            <person name="Daniel R."/>
        </authorList>
    </citation>
    <scope>NUCLEOTIDE SEQUENCE [LARGE SCALE GENOMIC DNA]</scope>
    <source>
        <strain evidence="2 3">L1-8</strain>
    </source>
</reference>
<dbReference type="Proteomes" id="UP000191154">
    <property type="component" value="Unassembled WGS sequence"/>
</dbReference>
<keyword evidence="1" id="KW-0812">Transmembrane</keyword>
<dbReference type="STRING" id="169679.CSACC_08600"/>
<dbReference type="AlphaFoldDB" id="A0A1S8MQH7"/>
<protein>
    <submittedName>
        <fullName evidence="2">Uncharacterized protein</fullName>
    </submittedName>
</protein>
<accession>A0A1S8MQH7</accession>
<name>A0A1S8MQH7_CLOSA</name>
<gene>
    <name evidence="2" type="ORF">CLOSAC_42860</name>
</gene>
<organism evidence="2 3">
    <name type="scientific">Clostridium saccharobutylicum</name>
    <dbReference type="NCBI Taxonomy" id="169679"/>
    <lineage>
        <taxon>Bacteria</taxon>
        <taxon>Bacillati</taxon>
        <taxon>Bacillota</taxon>
        <taxon>Clostridia</taxon>
        <taxon>Eubacteriales</taxon>
        <taxon>Clostridiaceae</taxon>
        <taxon>Clostridium</taxon>
    </lineage>
</organism>
<keyword evidence="1" id="KW-0472">Membrane</keyword>
<feature type="transmembrane region" description="Helical" evidence="1">
    <location>
        <begin position="14"/>
        <end position="33"/>
    </location>
</feature>